<name>A0A7T2S283_DELAC</name>
<reference evidence="2 3" key="1">
    <citation type="submission" date="2020-12" db="EMBL/GenBank/DDBJ databases">
        <title>FDA dAtabase for Regulatory Grade micrObial Sequences (FDA-ARGOS): Supporting development and validation of Infectious Disease Dx tests.</title>
        <authorList>
            <person name="Sproer C."/>
            <person name="Gronow S."/>
            <person name="Severitt S."/>
            <person name="Schroder I."/>
            <person name="Tallon L."/>
            <person name="Sadzewicz L."/>
            <person name="Zhao X."/>
            <person name="Boylan J."/>
            <person name="Ott S."/>
            <person name="Bowen H."/>
            <person name="Vavikolanu K."/>
            <person name="Mehta A."/>
            <person name="Aluvathingal J."/>
            <person name="Nadendla S."/>
            <person name="Lowell S."/>
            <person name="Myers T."/>
            <person name="Yan Y."/>
            <person name="Sichtig H."/>
        </authorList>
    </citation>
    <scope>NUCLEOTIDE SEQUENCE [LARGE SCALE GENOMIC DNA]</scope>
    <source>
        <strain evidence="2 3">FDAARGOS_909</strain>
    </source>
</reference>
<proteinExistence type="predicted"/>
<evidence type="ECO:0000259" key="1">
    <source>
        <dbReference type="Pfam" id="PF13579"/>
    </source>
</evidence>
<dbReference type="InterPro" id="IPR028098">
    <property type="entry name" value="Glyco_trans_4-like_N"/>
</dbReference>
<evidence type="ECO:0000313" key="2">
    <source>
        <dbReference type="EMBL" id="QPS07609.1"/>
    </source>
</evidence>
<keyword evidence="2" id="KW-0808">Transferase</keyword>
<gene>
    <name evidence="2" type="ORF">I6G66_25565</name>
</gene>
<dbReference type="Gene3D" id="3.40.50.2000">
    <property type="entry name" value="Glycogen Phosphorylase B"/>
    <property type="match status" value="2"/>
</dbReference>
<organism evidence="2 3">
    <name type="scientific">Delftia acidovorans</name>
    <name type="common">Pseudomonas acidovorans</name>
    <name type="synonym">Comamonas acidovorans</name>
    <dbReference type="NCBI Taxonomy" id="80866"/>
    <lineage>
        <taxon>Bacteria</taxon>
        <taxon>Pseudomonadati</taxon>
        <taxon>Pseudomonadota</taxon>
        <taxon>Betaproteobacteria</taxon>
        <taxon>Burkholderiales</taxon>
        <taxon>Comamonadaceae</taxon>
        <taxon>Delftia</taxon>
    </lineage>
</organism>
<protein>
    <submittedName>
        <fullName evidence="2">Glycosyltransferase</fullName>
    </submittedName>
</protein>
<dbReference type="PANTHER" id="PTHR12526">
    <property type="entry name" value="GLYCOSYLTRANSFERASE"/>
    <property type="match status" value="1"/>
</dbReference>
<dbReference type="Proteomes" id="UP000594778">
    <property type="component" value="Chromosome"/>
</dbReference>
<dbReference type="SUPFAM" id="SSF53756">
    <property type="entry name" value="UDP-Glycosyltransferase/glycogen phosphorylase"/>
    <property type="match status" value="1"/>
</dbReference>
<dbReference type="EMBL" id="CP065668">
    <property type="protein sequence ID" value="QPS07609.1"/>
    <property type="molecule type" value="Genomic_DNA"/>
</dbReference>
<dbReference type="Pfam" id="PF13579">
    <property type="entry name" value="Glyco_trans_4_4"/>
    <property type="match status" value="1"/>
</dbReference>
<dbReference type="AlphaFoldDB" id="A0A7T2S283"/>
<feature type="domain" description="Glycosyltransferase subfamily 4-like N-terminal" evidence="1">
    <location>
        <begin position="24"/>
        <end position="223"/>
    </location>
</feature>
<dbReference type="RefSeq" id="WP_197955121.1">
    <property type="nucleotide sequence ID" value="NZ_CP065668.1"/>
</dbReference>
<accession>A0A7T2S283</accession>
<sequence>MKILLVAYEFPPILAAQALRWFYLSNELAKLGLNVHVICPDISAEHAFPMDLDGRITIHRVWPGPFIGLSQRLARKKPGRPEDVTGIKSSHTSWAFRAYRLVRSVLDAVLYPDVRSEWYPFALRKMRNLLRTENFDVVISSHEPAVDIFVGSHARRFNIPWVVDLGDPLLTPYSPCWRRAVDSMAERKVVSCATSIWVTADSVSNLLKQRHGEGIGEKISVLPQGFPSGQTDVIERPGGRRFLLVFTGNFYRDFRNPAELAKALSLMKDLDISFIVAGNNSAFEDLFHGVDGVEFLGQRSHFECLELQRQADVLVNIGNVQSYQIPGKVYEYLGSKRPILHIQTGEGSDPGAELIESTGAGIVVKNSHQEIERVLRHMCLQWMNDPGKLMECRKESLIQDHSWSRRAVECKRLLQKIL</sequence>
<dbReference type="GO" id="GO:0016757">
    <property type="term" value="F:glycosyltransferase activity"/>
    <property type="evidence" value="ECO:0007669"/>
    <property type="project" value="UniProtKB-ARBA"/>
</dbReference>
<evidence type="ECO:0000313" key="3">
    <source>
        <dbReference type="Proteomes" id="UP000594778"/>
    </source>
</evidence>